<gene>
    <name evidence="4" type="ORF">TUM19329_05800</name>
</gene>
<dbReference type="EMBL" id="AP022839">
    <property type="protein sequence ID" value="BCA94219.1"/>
    <property type="molecule type" value="Genomic_DNA"/>
</dbReference>
<dbReference type="Proteomes" id="UP000502894">
    <property type="component" value="Chromosome"/>
</dbReference>
<dbReference type="RefSeq" id="WP_173236184.1">
    <property type="nucleotide sequence ID" value="NZ_AP022839.1"/>
</dbReference>
<dbReference type="AlphaFoldDB" id="A0A6F8T1A9"/>
<dbReference type="PANTHER" id="PTHR34477:SF1">
    <property type="entry name" value="UPF0213 PROTEIN YHBQ"/>
    <property type="match status" value="1"/>
</dbReference>
<dbReference type="InterPro" id="IPR035901">
    <property type="entry name" value="GIY-YIG_endonuc_sf"/>
</dbReference>
<evidence type="ECO:0000313" key="4">
    <source>
        <dbReference type="EMBL" id="BCA94219.1"/>
    </source>
</evidence>
<reference evidence="4" key="1">
    <citation type="journal article" date="2020" name="Microbiol. Resour. Announc.">
        <title>Complete Genome Sequence of Novel Psychrotolerant Legionella Strain TUM19329, Isolated from Antarctic Lake Sediment.</title>
        <authorList>
            <person name="Shimada S."/>
            <person name="Nakai R."/>
            <person name="Aoki K."/>
            <person name="Shimoeda N."/>
            <person name="Ohno G."/>
            <person name="Miyazaki Y."/>
            <person name="Kudoh S."/>
            <person name="Imura S."/>
            <person name="Watanabe K."/>
            <person name="Ishii Y."/>
            <person name="Tateda K."/>
        </authorList>
    </citation>
    <scope>NUCLEOTIDE SEQUENCE [LARGE SCALE GENOMIC DNA]</scope>
    <source>
        <strain evidence="4">TUM19329</strain>
    </source>
</reference>
<sequence>MNNKDYWVYILLCENQSYYTGYTDNLERRYRSHLNGTGGCKYTRSFKPLSIAQCWKINNDKLLAMQLEREIKKLSRKQKMAIIAHPENLSIEPQVQPYPPISDLGI</sequence>
<name>A0A6F8T1A9_9GAMM</name>
<dbReference type="KEGG" id="lant:TUM19329_05800"/>
<dbReference type="InterPro" id="IPR050190">
    <property type="entry name" value="UPF0213_domain"/>
</dbReference>
<dbReference type="PANTHER" id="PTHR34477">
    <property type="entry name" value="UPF0213 PROTEIN YHBQ"/>
    <property type="match status" value="1"/>
</dbReference>
<evidence type="ECO:0000313" key="5">
    <source>
        <dbReference type="Proteomes" id="UP000502894"/>
    </source>
</evidence>
<dbReference type="PROSITE" id="PS50164">
    <property type="entry name" value="GIY_YIG"/>
    <property type="match status" value="1"/>
</dbReference>
<dbReference type="InterPro" id="IPR000305">
    <property type="entry name" value="GIY-YIG_endonuc"/>
</dbReference>
<proteinExistence type="inferred from homology"/>
<dbReference type="Gene3D" id="3.40.1440.10">
    <property type="entry name" value="GIY-YIG endonuclease"/>
    <property type="match status" value="1"/>
</dbReference>
<evidence type="ECO:0000259" key="3">
    <source>
        <dbReference type="PROSITE" id="PS50164"/>
    </source>
</evidence>
<evidence type="ECO:0000256" key="1">
    <source>
        <dbReference type="ARBA" id="ARBA00007435"/>
    </source>
</evidence>
<dbReference type="Pfam" id="PF01541">
    <property type="entry name" value="GIY-YIG"/>
    <property type="match status" value="1"/>
</dbReference>
<keyword evidence="5" id="KW-1185">Reference proteome</keyword>
<feature type="coiled-coil region" evidence="2">
    <location>
        <begin position="57"/>
        <end position="84"/>
    </location>
</feature>
<comment type="similarity">
    <text evidence="1">Belongs to the UPF0213 family.</text>
</comment>
<dbReference type="SUPFAM" id="SSF82771">
    <property type="entry name" value="GIY-YIG endonuclease"/>
    <property type="match status" value="1"/>
</dbReference>
<protein>
    <recommendedName>
        <fullName evidence="3">GIY-YIG domain-containing protein</fullName>
    </recommendedName>
</protein>
<dbReference type="CDD" id="cd10456">
    <property type="entry name" value="GIY-YIG_UPF0213"/>
    <property type="match status" value="1"/>
</dbReference>
<feature type="domain" description="GIY-YIG" evidence="3">
    <location>
        <begin position="4"/>
        <end position="82"/>
    </location>
</feature>
<keyword evidence="2" id="KW-0175">Coiled coil</keyword>
<organism evidence="4 5">
    <name type="scientific">Legionella antarctica</name>
    <dbReference type="NCBI Taxonomy" id="2708020"/>
    <lineage>
        <taxon>Bacteria</taxon>
        <taxon>Pseudomonadati</taxon>
        <taxon>Pseudomonadota</taxon>
        <taxon>Gammaproteobacteria</taxon>
        <taxon>Legionellales</taxon>
        <taxon>Legionellaceae</taxon>
        <taxon>Legionella</taxon>
    </lineage>
</organism>
<accession>A0A6F8T1A9</accession>
<evidence type="ECO:0000256" key="2">
    <source>
        <dbReference type="SAM" id="Coils"/>
    </source>
</evidence>